<keyword evidence="2" id="KW-0808">Transferase</keyword>
<dbReference type="InterPro" id="IPR000594">
    <property type="entry name" value="ThiF_NAD_FAD-bd"/>
</dbReference>
<keyword evidence="3" id="KW-1185">Reference proteome</keyword>
<dbReference type="InterPro" id="IPR035985">
    <property type="entry name" value="Ubiquitin-activating_enz"/>
</dbReference>
<dbReference type="Proteomes" id="UP001560573">
    <property type="component" value="Unassembled WGS sequence"/>
</dbReference>
<feature type="domain" description="THIF-type NAD/FAD binding fold" evidence="1">
    <location>
        <begin position="105"/>
        <end position="303"/>
    </location>
</feature>
<dbReference type="EMBL" id="JAULBC010000002">
    <property type="protein sequence ID" value="MEX6687321.1"/>
    <property type="molecule type" value="Genomic_DNA"/>
</dbReference>
<accession>A0ABV3ZBS7</accession>
<dbReference type="Gene3D" id="3.40.50.720">
    <property type="entry name" value="NAD(P)-binding Rossmann-like Domain"/>
    <property type="match status" value="1"/>
</dbReference>
<protein>
    <submittedName>
        <fullName evidence="2">ThiF family adenylyltransferase</fullName>
    </submittedName>
</protein>
<dbReference type="InterPro" id="IPR045886">
    <property type="entry name" value="ThiF/MoeB/HesA"/>
</dbReference>
<dbReference type="PANTHER" id="PTHR43267:SF3">
    <property type="entry name" value="THIF PROTEIN"/>
    <property type="match status" value="1"/>
</dbReference>
<dbReference type="Pfam" id="PF00899">
    <property type="entry name" value="ThiF"/>
    <property type="match status" value="1"/>
</dbReference>
<dbReference type="RefSeq" id="WP_369328725.1">
    <property type="nucleotide sequence ID" value="NZ_JAULBC010000002.1"/>
</dbReference>
<sequence>MQILPVFYRRRKSNEDEQYELLLREKPYIKIFDGIRSQLKEFVKTANPSQKLSPGDIDQLVSNELAGLEEKDYGVWVYYPWSERMVHLLDEQEFSILRTNRNKYKITDEDRENLSGKKIGVVGMSVGQSVALTLAMERSFGELRIADFDTLDLSNLNRIRAGVHNIGELKVNIVAREIAEIDPFLNVTTFEEGLTIDNIEEFFLKNGKLDVIIDECDSLEMKISLRFFARKHGIPVIMDTSDRGMLDIERFDLQPDRALFHGRIPEESLTNLENLQPHERFQLTAAIVGVEQISQGLKKSLGEIGKTISTWPQLASSVLAGGANAAHVCRKISLGEDVPSGRFYIDVDDIVTNKQ</sequence>
<gene>
    <name evidence="2" type="ORF">QTN47_07430</name>
</gene>
<dbReference type="GO" id="GO:0016779">
    <property type="term" value="F:nucleotidyltransferase activity"/>
    <property type="evidence" value="ECO:0007669"/>
    <property type="project" value="UniProtKB-KW"/>
</dbReference>
<comment type="caution">
    <text evidence="2">The sequence shown here is derived from an EMBL/GenBank/DDBJ whole genome shotgun (WGS) entry which is preliminary data.</text>
</comment>
<evidence type="ECO:0000313" key="3">
    <source>
        <dbReference type="Proteomes" id="UP001560573"/>
    </source>
</evidence>
<dbReference type="PANTHER" id="PTHR43267">
    <property type="entry name" value="TRNA THREONYLCARBAMOYLADENOSINE DEHYDRATASE"/>
    <property type="match status" value="1"/>
</dbReference>
<proteinExistence type="predicted"/>
<organism evidence="2 3">
    <name type="scientific">Danxiaibacter flavus</name>
    <dbReference type="NCBI Taxonomy" id="3049108"/>
    <lineage>
        <taxon>Bacteria</taxon>
        <taxon>Pseudomonadati</taxon>
        <taxon>Bacteroidota</taxon>
        <taxon>Chitinophagia</taxon>
        <taxon>Chitinophagales</taxon>
        <taxon>Chitinophagaceae</taxon>
        <taxon>Danxiaibacter</taxon>
    </lineage>
</organism>
<reference evidence="2 3" key="1">
    <citation type="submission" date="2023-07" db="EMBL/GenBank/DDBJ databases">
        <authorList>
            <person name="Lian W.-H."/>
        </authorList>
    </citation>
    <scope>NUCLEOTIDE SEQUENCE [LARGE SCALE GENOMIC DNA]</scope>
    <source>
        <strain evidence="2 3">SYSU DXS3180</strain>
    </source>
</reference>
<dbReference type="CDD" id="cd01483">
    <property type="entry name" value="E1_enzyme_family"/>
    <property type="match status" value="1"/>
</dbReference>
<evidence type="ECO:0000259" key="1">
    <source>
        <dbReference type="Pfam" id="PF00899"/>
    </source>
</evidence>
<name>A0ABV3ZBS7_9BACT</name>
<evidence type="ECO:0000313" key="2">
    <source>
        <dbReference type="EMBL" id="MEX6687321.1"/>
    </source>
</evidence>
<dbReference type="SUPFAM" id="SSF69572">
    <property type="entry name" value="Activating enzymes of the ubiquitin-like proteins"/>
    <property type="match status" value="1"/>
</dbReference>
<keyword evidence="2" id="KW-0548">Nucleotidyltransferase</keyword>